<gene>
    <name evidence="1" type="ORF">ABT384_15970</name>
</gene>
<dbReference type="EMBL" id="JBEPFB010000006">
    <property type="protein sequence ID" value="MER7374133.1"/>
    <property type="molecule type" value="Genomic_DNA"/>
</dbReference>
<name>A0ABV1XRN4_9ACTN</name>
<comment type="caution">
    <text evidence="1">The sequence shown here is derived from an EMBL/GenBank/DDBJ whole genome shotgun (WGS) entry which is preliminary data.</text>
</comment>
<organism evidence="1 2">
    <name type="scientific">Streptomyces lanatus</name>
    <dbReference type="NCBI Taxonomy" id="66900"/>
    <lineage>
        <taxon>Bacteria</taxon>
        <taxon>Bacillati</taxon>
        <taxon>Actinomycetota</taxon>
        <taxon>Actinomycetes</taxon>
        <taxon>Kitasatosporales</taxon>
        <taxon>Streptomycetaceae</taxon>
        <taxon>Streptomyces</taxon>
    </lineage>
</organism>
<dbReference type="Proteomes" id="UP001486207">
    <property type="component" value="Unassembled WGS sequence"/>
</dbReference>
<sequence>MVLERAAVHGVHDSDGRAVVAYPFEPLQPCVVLVEPSLDALDACAERDQFRAVLARRFDQGVEHGDDGPAEDVGDALVDAVVEGADLSGSRVIHRLCAGQVLHVEEVDTYLTCDFAVAEEHGDVEDGSAGEDRERLGA</sequence>
<dbReference type="RefSeq" id="WP_229911862.1">
    <property type="nucleotide sequence ID" value="NZ_BNBM01000006.1"/>
</dbReference>
<protein>
    <submittedName>
        <fullName evidence="1">Uncharacterized protein</fullName>
    </submittedName>
</protein>
<proteinExistence type="predicted"/>
<accession>A0ABV1XRN4</accession>
<keyword evidence="2" id="KW-1185">Reference proteome</keyword>
<evidence type="ECO:0000313" key="2">
    <source>
        <dbReference type="Proteomes" id="UP001486207"/>
    </source>
</evidence>
<reference evidence="1 2" key="1">
    <citation type="submission" date="2024-06" db="EMBL/GenBank/DDBJ databases">
        <title>The Natural Products Discovery Center: Release of the First 8490 Sequenced Strains for Exploring Actinobacteria Biosynthetic Diversity.</title>
        <authorList>
            <person name="Kalkreuter E."/>
            <person name="Kautsar S.A."/>
            <person name="Yang D."/>
            <person name="Bader C.D."/>
            <person name="Teijaro C.N."/>
            <person name="Fluegel L."/>
            <person name="Davis C.M."/>
            <person name="Simpson J.R."/>
            <person name="Lauterbach L."/>
            <person name="Steele A.D."/>
            <person name="Gui C."/>
            <person name="Meng S."/>
            <person name="Li G."/>
            <person name="Viehrig K."/>
            <person name="Ye F."/>
            <person name="Su P."/>
            <person name="Kiefer A.F."/>
            <person name="Nichols A."/>
            <person name="Cepeda A.J."/>
            <person name="Yan W."/>
            <person name="Fan B."/>
            <person name="Jiang Y."/>
            <person name="Adhikari A."/>
            <person name="Zheng C.-J."/>
            <person name="Schuster L."/>
            <person name="Cowan T.M."/>
            <person name="Smanski M.J."/>
            <person name="Chevrette M.G."/>
            <person name="De Carvalho L.P.S."/>
            <person name="Shen B."/>
        </authorList>
    </citation>
    <scope>NUCLEOTIDE SEQUENCE [LARGE SCALE GENOMIC DNA]</scope>
    <source>
        <strain evidence="1 2">NPDC000155</strain>
    </source>
</reference>
<evidence type="ECO:0000313" key="1">
    <source>
        <dbReference type="EMBL" id="MER7374133.1"/>
    </source>
</evidence>